<dbReference type="InterPro" id="IPR010987">
    <property type="entry name" value="Glutathione-S-Trfase_C-like"/>
</dbReference>
<dbReference type="PANTHER" id="PTHR44051">
    <property type="entry name" value="GLUTATHIONE S-TRANSFERASE-RELATED"/>
    <property type="match status" value="1"/>
</dbReference>
<dbReference type="SUPFAM" id="SSF47616">
    <property type="entry name" value="GST C-terminal domain-like"/>
    <property type="match status" value="1"/>
</dbReference>
<dbReference type="Proteomes" id="UP000199340">
    <property type="component" value="Unassembled WGS sequence"/>
</dbReference>
<evidence type="ECO:0000259" key="2">
    <source>
        <dbReference type="PROSITE" id="PS50404"/>
    </source>
</evidence>
<evidence type="ECO:0000313" key="5">
    <source>
        <dbReference type="Proteomes" id="UP000199340"/>
    </source>
</evidence>
<feature type="domain" description="GST N-terminal" evidence="2">
    <location>
        <begin position="1"/>
        <end position="81"/>
    </location>
</feature>
<dbReference type="OrthoDB" id="7583243at2"/>
<dbReference type="RefSeq" id="WP_090026716.1">
    <property type="nucleotide sequence ID" value="NZ_FNEB01000001.1"/>
</dbReference>
<sequence>MTYRLHHAPDNASLIVRLTLLELGQPFDAVLVDRTRQAQKSPAYLALNPNGLIPVLETDSGPIFETGAILLWLADRHGALMPTPGDPLRGEALKWLFFLSNTLHAGLRMQFYPAAYAGEDAHAQACLRKTNAANLATHLKKLNTLAQGHDWLLGNDLSALDLYLAPLLRWCALYPLGDTGWFALSDYPALAAILERLETRGSVKAAAQAEGLGPRPFTDPRLATPPEGSAT</sequence>
<dbReference type="AlphaFoldDB" id="A0A1G8IB26"/>
<dbReference type="InterPro" id="IPR036249">
    <property type="entry name" value="Thioredoxin-like_sf"/>
</dbReference>
<evidence type="ECO:0000313" key="4">
    <source>
        <dbReference type="EMBL" id="SDI16135.1"/>
    </source>
</evidence>
<dbReference type="InterPro" id="IPR036282">
    <property type="entry name" value="Glutathione-S-Trfase_C_sf"/>
</dbReference>
<feature type="domain" description="GST C-terminal" evidence="3">
    <location>
        <begin position="85"/>
        <end position="220"/>
    </location>
</feature>
<dbReference type="CDD" id="cd03188">
    <property type="entry name" value="GST_C_Beta"/>
    <property type="match status" value="1"/>
</dbReference>
<dbReference type="STRING" id="490829.SAMN05421850_101846"/>
<dbReference type="Gene3D" id="3.40.30.10">
    <property type="entry name" value="Glutaredoxin"/>
    <property type="match status" value="1"/>
</dbReference>
<dbReference type="EMBL" id="FNEB01000001">
    <property type="protein sequence ID" value="SDI16135.1"/>
    <property type="molecule type" value="Genomic_DNA"/>
</dbReference>
<dbReference type="PANTHER" id="PTHR44051:SF8">
    <property type="entry name" value="GLUTATHIONE S-TRANSFERASE GSTA"/>
    <property type="match status" value="1"/>
</dbReference>
<keyword evidence="4" id="KW-0808">Transferase</keyword>
<dbReference type="SFLD" id="SFLDS00019">
    <property type="entry name" value="Glutathione_Transferase_(cytos"/>
    <property type="match status" value="1"/>
</dbReference>
<protein>
    <submittedName>
        <fullName evidence="4">Glutathione S-transferase</fullName>
    </submittedName>
</protein>
<dbReference type="Pfam" id="PF13410">
    <property type="entry name" value="GST_C_2"/>
    <property type="match status" value="1"/>
</dbReference>
<dbReference type="PROSITE" id="PS50405">
    <property type="entry name" value="GST_CTER"/>
    <property type="match status" value="1"/>
</dbReference>
<dbReference type="SUPFAM" id="SSF52833">
    <property type="entry name" value="Thioredoxin-like"/>
    <property type="match status" value="1"/>
</dbReference>
<proteinExistence type="predicted"/>
<keyword evidence="5" id="KW-1185">Reference proteome</keyword>
<dbReference type="Gene3D" id="1.20.1050.10">
    <property type="match status" value="1"/>
</dbReference>
<dbReference type="InterPro" id="IPR040079">
    <property type="entry name" value="Glutathione_S-Trfase"/>
</dbReference>
<feature type="region of interest" description="Disordered" evidence="1">
    <location>
        <begin position="205"/>
        <end position="231"/>
    </location>
</feature>
<dbReference type="Pfam" id="PF13409">
    <property type="entry name" value="GST_N_2"/>
    <property type="match status" value="1"/>
</dbReference>
<dbReference type="SFLD" id="SFLDG01150">
    <property type="entry name" value="Main.1:_Beta-like"/>
    <property type="match status" value="1"/>
</dbReference>
<dbReference type="PROSITE" id="PS50404">
    <property type="entry name" value="GST_NTER"/>
    <property type="match status" value="1"/>
</dbReference>
<accession>A0A1G8IB26</accession>
<evidence type="ECO:0000259" key="3">
    <source>
        <dbReference type="PROSITE" id="PS50405"/>
    </source>
</evidence>
<dbReference type="CDD" id="cd03057">
    <property type="entry name" value="GST_N_Beta"/>
    <property type="match status" value="1"/>
</dbReference>
<gene>
    <name evidence="4" type="ORF">SAMN05421850_101846</name>
</gene>
<evidence type="ECO:0000256" key="1">
    <source>
        <dbReference type="SAM" id="MobiDB-lite"/>
    </source>
</evidence>
<dbReference type="InterPro" id="IPR004045">
    <property type="entry name" value="Glutathione_S-Trfase_N"/>
</dbReference>
<organism evidence="4 5">
    <name type="scientific">Lutimaribacter saemankumensis</name>
    <dbReference type="NCBI Taxonomy" id="490829"/>
    <lineage>
        <taxon>Bacteria</taxon>
        <taxon>Pseudomonadati</taxon>
        <taxon>Pseudomonadota</taxon>
        <taxon>Alphaproteobacteria</taxon>
        <taxon>Rhodobacterales</taxon>
        <taxon>Roseobacteraceae</taxon>
        <taxon>Lutimaribacter</taxon>
    </lineage>
</organism>
<dbReference type="GO" id="GO:0016740">
    <property type="term" value="F:transferase activity"/>
    <property type="evidence" value="ECO:0007669"/>
    <property type="project" value="UniProtKB-KW"/>
</dbReference>
<dbReference type="SFLD" id="SFLDG00358">
    <property type="entry name" value="Main_(cytGST)"/>
    <property type="match status" value="1"/>
</dbReference>
<reference evidence="4 5" key="1">
    <citation type="submission" date="2016-10" db="EMBL/GenBank/DDBJ databases">
        <authorList>
            <person name="de Groot N.N."/>
        </authorList>
    </citation>
    <scope>NUCLEOTIDE SEQUENCE [LARGE SCALE GENOMIC DNA]</scope>
    <source>
        <strain evidence="4 5">DSM 28010</strain>
    </source>
</reference>
<name>A0A1G8IB26_9RHOB</name>